<dbReference type="InterPro" id="IPR005650">
    <property type="entry name" value="BlaI_family"/>
</dbReference>
<comment type="similarity">
    <text evidence="1">Belongs to the BlaI transcriptional regulatory family.</text>
</comment>
<evidence type="ECO:0000313" key="5">
    <source>
        <dbReference type="EMBL" id="PIZ47115.1"/>
    </source>
</evidence>
<reference evidence="6" key="1">
    <citation type="submission" date="2017-09" db="EMBL/GenBank/DDBJ databases">
        <title>Depth-based differentiation of microbial function through sediment-hosted aquifers and enrichment of novel symbionts in the deep terrestrial subsurface.</title>
        <authorList>
            <person name="Probst A.J."/>
            <person name="Ladd B."/>
            <person name="Jarett J.K."/>
            <person name="Geller-Mcgrath D.E."/>
            <person name="Sieber C.M.K."/>
            <person name="Emerson J.B."/>
            <person name="Anantharaman K."/>
            <person name="Thomas B.C."/>
            <person name="Malmstrom R."/>
            <person name="Stieglmeier M."/>
            <person name="Klingl A."/>
            <person name="Woyke T."/>
            <person name="Ryan C.M."/>
            <person name="Banfield J.F."/>
        </authorList>
    </citation>
    <scope>NUCLEOTIDE SEQUENCE [LARGE SCALE GENOMIC DNA]</scope>
</reference>
<comment type="caution">
    <text evidence="5">The sequence shown here is derived from an EMBL/GenBank/DDBJ whole genome shotgun (WGS) entry which is preliminary data.</text>
</comment>
<dbReference type="SUPFAM" id="SSF46785">
    <property type="entry name" value="Winged helix' DNA-binding domain"/>
    <property type="match status" value="1"/>
</dbReference>
<dbReference type="Proteomes" id="UP000228920">
    <property type="component" value="Unassembled WGS sequence"/>
</dbReference>
<evidence type="ECO:0000256" key="4">
    <source>
        <dbReference type="ARBA" id="ARBA00023163"/>
    </source>
</evidence>
<evidence type="ECO:0008006" key="7">
    <source>
        <dbReference type="Google" id="ProtNLM"/>
    </source>
</evidence>
<accession>A0A2M7TK66</accession>
<dbReference type="AlphaFoldDB" id="A0A2M7TK66"/>
<evidence type="ECO:0000256" key="1">
    <source>
        <dbReference type="ARBA" id="ARBA00011046"/>
    </source>
</evidence>
<dbReference type="Gene3D" id="1.10.10.10">
    <property type="entry name" value="Winged helix-like DNA-binding domain superfamily/Winged helix DNA-binding domain"/>
    <property type="match status" value="1"/>
</dbReference>
<sequence length="129" mass="14401">MKNISLGPLEQEVMSCVWNLSSCKAGNNTCTTRDVVECLGQNREIAYNTIQTIMTRLVDKGLLKRKLEGKTHVYKSAAKQKNVLSSLLNKTMGHLTSQFGEEALIAFVDGLDDISAETRQKLIEKLQKK</sequence>
<name>A0A2M7TK66_UNCKA</name>
<dbReference type="InterPro" id="IPR036390">
    <property type="entry name" value="WH_DNA-bd_sf"/>
</dbReference>
<evidence type="ECO:0000256" key="3">
    <source>
        <dbReference type="ARBA" id="ARBA00023125"/>
    </source>
</evidence>
<dbReference type="InterPro" id="IPR036388">
    <property type="entry name" value="WH-like_DNA-bd_sf"/>
</dbReference>
<evidence type="ECO:0000313" key="6">
    <source>
        <dbReference type="Proteomes" id="UP000228920"/>
    </source>
</evidence>
<keyword evidence="4" id="KW-0804">Transcription</keyword>
<dbReference type="Pfam" id="PF03965">
    <property type="entry name" value="Penicillinase_R"/>
    <property type="match status" value="1"/>
</dbReference>
<keyword evidence="3" id="KW-0238">DNA-binding</keyword>
<gene>
    <name evidence="5" type="ORF">COY32_02190</name>
</gene>
<protein>
    <recommendedName>
        <fullName evidence="7">CopY family transcriptional regulator</fullName>
    </recommendedName>
</protein>
<dbReference type="EMBL" id="PFNL01000064">
    <property type="protein sequence ID" value="PIZ47115.1"/>
    <property type="molecule type" value="Genomic_DNA"/>
</dbReference>
<keyword evidence="2" id="KW-0805">Transcription regulation</keyword>
<organism evidence="5 6">
    <name type="scientific">candidate division WWE3 bacterium CG_4_10_14_0_2_um_filter_41_14</name>
    <dbReference type="NCBI Taxonomy" id="1975072"/>
    <lineage>
        <taxon>Bacteria</taxon>
        <taxon>Katanobacteria</taxon>
    </lineage>
</organism>
<dbReference type="GO" id="GO:0045892">
    <property type="term" value="P:negative regulation of DNA-templated transcription"/>
    <property type="evidence" value="ECO:0007669"/>
    <property type="project" value="InterPro"/>
</dbReference>
<evidence type="ECO:0000256" key="2">
    <source>
        <dbReference type="ARBA" id="ARBA00023015"/>
    </source>
</evidence>
<proteinExistence type="inferred from homology"/>
<dbReference type="GO" id="GO:0003677">
    <property type="term" value="F:DNA binding"/>
    <property type="evidence" value="ECO:0007669"/>
    <property type="project" value="UniProtKB-KW"/>
</dbReference>